<evidence type="ECO:0000256" key="5">
    <source>
        <dbReference type="PIRNR" id="PIRNR016557"/>
    </source>
</evidence>
<sequence>MIVDLHSHLLPNIDDGSKSYRASIRMAKEAVDNGIRAALMTPHHMNGHYVNHKPDVIRLTEEFQSHLDNNNIPLQVFPSQEVRINGDLLQALDNDDILFADETNRYLLLEFPDDDVPTYSTDMIFQIMQRGITVEIAHPERNTKIMSTPRILFDLIEAGALAQVTASSYVGTFGKKVEKFAEQILSHNLAHVFVSDAHDLPNRGYELAEAMVKVEKQLGKAYQQLLESNAEAILDGNDVKTLLPEPIVKRKFFSKF</sequence>
<dbReference type="InterPro" id="IPR016667">
    <property type="entry name" value="Caps_polysacc_synth_CpsB/CapC"/>
</dbReference>
<evidence type="ECO:0000256" key="2">
    <source>
        <dbReference type="ARBA" id="ARBA00022801"/>
    </source>
</evidence>
<evidence type="ECO:0000313" key="7">
    <source>
        <dbReference type="Proteomes" id="UP000321296"/>
    </source>
</evidence>
<dbReference type="InterPro" id="IPR016195">
    <property type="entry name" value="Pol/histidinol_Pase-like"/>
</dbReference>
<dbReference type="AlphaFoldDB" id="A0A5B8T058"/>
<dbReference type="EC" id="3.1.3.48" evidence="5"/>
<comment type="catalytic activity">
    <reaction evidence="4 5">
        <text>O-phospho-L-tyrosyl-[protein] + H2O = L-tyrosyl-[protein] + phosphate</text>
        <dbReference type="Rhea" id="RHEA:10684"/>
        <dbReference type="Rhea" id="RHEA-COMP:10136"/>
        <dbReference type="Rhea" id="RHEA-COMP:20101"/>
        <dbReference type="ChEBI" id="CHEBI:15377"/>
        <dbReference type="ChEBI" id="CHEBI:43474"/>
        <dbReference type="ChEBI" id="CHEBI:46858"/>
        <dbReference type="ChEBI" id="CHEBI:61978"/>
        <dbReference type="EC" id="3.1.3.48"/>
    </reaction>
</comment>
<gene>
    <name evidence="6" type="ORF">FGL85_04185</name>
</gene>
<dbReference type="EMBL" id="CP042383">
    <property type="protein sequence ID" value="QEA41744.1"/>
    <property type="molecule type" value="Genomic_DNA"/>
</dbReference>
<dbReference type="Pfam" id="PF19567">
    <property type="entry name" value="CpsB_CapC"/>
    <property type="match status" value="1"/>
</dbReference>
<accession>A0A5B8T058</accession>
<protein>
    <recommendedName>
        <fullName evidence="5">Tyrosine-protein phosphatase</fullName>
        <ecNumber evidence="5">3.1.3.48</ecNumber>
    </recommendedName>
</protein>
<dbReference type="SUPFAM" id="SSF89550">
    <property type="entry name" value="PHP domain-like"/>
    <property type="match status" value="1"/>
</dbReference>
<dbReference type="GO" id="GO:0030145">
    <property type="term" value="F:manganese ion binding"/>
    <property type="evidence" value="ECO:0007669"/>
    <property type="project" value="UniProtKB-UniRule"/>
</dbReference>
<evidence type="ECO:0000256" key="3">
    <source>
        <dbReference type="ARBA" id="ARBA00022912"/>
    </source>
</evidence>
<keyword evidence="3 5" id="KW-0904">Protein phosphatase</keyword>
<dbReference type="PANTHER" id="PTHR39181">
    <property type="entry name" value="TYROSINE-PROTEIN PHOSPHATASE YWQE"/>
    <property type="match status" value="1"/>
</dbReference>
<dbReference type="KEGG" id="lpse:FGL85_04185"/>
<dbReference type="Gene3D" id="3.20.20.140">
    <property type="entry name" value="Metal-dependent hydrolases"/>
    <property type="match status" value="1"/>
</dbReference>
<dbReference type="PANTHER" id="PTHR39181:SF1">
    <property type="entry name" value="TYROSINE-PROTEIN PHOSPHATASE YWQE"/>
    <property type="match status" value="1"/>
</dbReference>
<evidence type="ECO:0000256" key="4">
    <source>
        <dbReference type="ARBA" id="ARBA00051722"/>
    </source>
</evidence>
<name>A0A5B8T058_LEUPS</name>
<dbReference type="Proteomes" id="UP000321296">
    <property type="component" value="Chromosome"/>
</dbReference>
<proteinExistence type="inferred from homology"/>
<evidence type="ECO:0000313" key="6">
    <source>
        <dbReference type="EMBL" id="QEA41744.1"/>
    </source>
</evidence>
<keyword evidence="2 5" id="KW-0378">Hydrolase</keyword>
<dbReference type="RefSeq" id="WP_147651239.1">
    <property type="nucleotide sequence ID" value="NZ_CP042383.1"/>
</dbReference>
<organism evidence="6 7">
    <name type="scientific">Leuconostoc pseudomesenteroides</name>
    <dbReference type="NCBI Taxonomy" id="33968"/>
    <lineage>
        <taxon>Bacteria</taxon>
        <taxon>Bacillati</taxon>
        <taxon>Bacillota</taxon>
        <taxon>Bacilli</taxon>
        <taxon>Lactobacillales</taxon>
        <taxon>Lactobacillaceae</taxon>
        <taxon>Leuconostoc</taxon>
    </lineage>
</organism>
<reference evidence="6 7" key="1">
    <citation type="submission" date="2019-06" db="EMBL/GenBank/DDBJ databases">
        <title>Genome analyses of bacteria isolated from kimchi.</title>
        <authorList>
            <person name="Lee S."/>
            <person name="Ahn S."/>
            <person name="Roh S."/>
        </authorList>
    </citation>
    <scope>NUCLEOTIDE SEQUENCE [LARGE SCALE GENOMIC DNA]</scope>
    <source>
        <strain evidence="6 7">CBA3630</strain>
    </source>
</reference>
<dbReference type="PIRSF" id="PIRSF016557">
    <property type="entry name" value="Caps_synth_CpsB"/>
    <property type="match status" value="1"/>
</dbReference>
<comment type="similarity">
    <text evidence="1 5">Belongs to the metallo-dependent hydrolases superfamily. CpsB/CapC family.</text>
</comment>
<evidence type="ECO:0000256" key="1">
    <source>
        <dbReference type="ARBA" id="ARBA00005750"/>
    </source>
</evidence>
<dbReference type="GO" id="GO:0004725">
    <property type="term" value="F:protein tyrosine phosphatase activity"/>
    <property type="evidence" value="ECO:0007669"/>
    <property type="project" value="UniProtKB-UniRule"/>
</dbReference>